<dbReference type="SUPFAM" id="SSF51182">
    <property type="entry name" value="RmlC-like cupins"/>
    <property type="match status" value="1"/>
</dbReference>
<dbReference type="RefSeq" id="WP_190575363.1">
    <property type="nucleotide sequence ID" value="NZ_CAWPQU010000001.1"/>
</dbReference>
<dbReference type="InterPro" id="IPR011051">
    <property type="entry name" value="RmlC_Cupin_sf"/>
</dbReference>
<sequence length="160" mass="18065">MNQEDINDLPTVEQEVQSLQDVATTLAYAEPSLTVPANLKQRLFKRIQIEAEVLDIMTKRSTELKWRKHPVQGLVMAVLNIDRGQREISALIRAEVDVSYRLHRHATGEEIFMIEGELTDRGTTYKAGDHIYSAAGSTHSPYAIAGCMFFVRTSLDDVFL</sequence>
<dbReference type="EMBL" id="JACJQY010000001">
    <property type="protein sequence ID" value="MBD2315348.1"/>
    <property type="molecule type" value="Genomic_DNA"/>
</dbReference>
<proteinExistence type="predicted"/>
<protein>
    <submittedName>
        <fullName evidence="2">Cupin domain-containing protein</fullName>
    </submittedName>
</protein>
<dbReference type="InterPro" id="IPR025979">
    <property type="entry name" value="ChrR-like_cupin_dom"/>
</dbReference>
<dbReference type="Pfam" id="PF12973">
    <property type="entry name" value="Cupin_7"/>
    <property type="match status" value="1"/>
</dbReference>
<reference evidence="2 3" key="1">
    <citation type="journal article" date="2020" name="ISME J.">
        <title>Comparative genomics reveals insights into cyanobacterial evolution and habitat adaptation.</title>
        <authorList>
            <person name="Chen M.Y."/>
            <person name="Teng W.K."/>
            <person name="Zhao L."/>
            <person name="Hu C.X."/>
            <person name="Zhou Y.K."/>
            <person name="Han B.P."/>
            <person name="Song L.R."/>
            <person name="Shu W.S."/>
        </authorList>
    </citation>
    <scope>NUCLEOTIDE SEQUENCE [LARGE SCALE GENOMIC DNA]</scope>
    <source>
        <strain evidence="2 3">FACHB-1050</strain>
    </source>
</reference>
<dbReference type="Proteomes" id="UP000618445">
    <property type="component" value="Unassembled WGS sequence"/>
</dbReference>
<evidence type="ECO:0000313" key="3">
    <source>
        <dbReference type="Proteomes" id="UP000618445"/>
    </source>
</evidence>
<name>A0ABR8C3R0_9CYAN</name>
<evidence type="ECO:0000313" key="2">
    <source>
        <dbReference type="EMBL" id="MBD2315348.1"/>
    </source>
</evidence>
<organism evidence="2 3">
    <name type="scientific">Phormidium tenue FACHB-1050</name>
    <dbReference type="NCBI Taxonomy" id="2692857"/>
    <lineage>
        <taxon>Bacteria</taxon>
        <taxon>Bacillati</taxon>
        <taxon>Cyanobacteriota</taxon>
        <taxon>Cyanophyceae</taxon>
        <taxon>Oscillatoriophycideae</taxon>
        <taxon>Oscillatoriales</taxon>
        <taxon>Oscillatoriaceae</taxon>
        <taxon>Phormidium</taxon>
    </lineage>
</organism>
<dbReference type="Gene3D" id="2.60.120.10">
    <property type="entry name" value="Jelly Rolls"/>
    <property type="match status" value="1"/>
</dbReference>
<feature type="domain" description="ChrR-like cupin" evidence="1">
    <location>
        <begin position="60"/>
        <end position="153"/>
    </location>
</feature>
<dbReference type="InterPro" id="IPR014710">
    <property type="entry name" value="RmlC-like_jellyroll"/>
</dbReference>
<comment type="caution">
    <text evidence="2">The sequence shown here is derived from an EMBL/GenBank/DDBJ whole genome shotgun (WGS) entry which is preliminary data.</text>
</comment>
<keyword evidence="3" id="KW-1185">Reference proteome</keyword>
<gene>
    <name evidence="2" type="ORF">H6G05_00615</name>
</gene>
<accession>A0ABR8C3R0</accession>
<evidence type="ECO:0000259" key="1">
    <source>
        <dbReference type="Pfam" id="PF12973"/>
    </source>
</evidence>